<name>A0ABS6WQ25_9HYPH</name>
<accession>A0ABS6WQ25</accession>
<proteinExistence type="predicted"/>
<protein>
    <submittedName>
        <fullName evidence="2">Histidine phosphatase family protein</fullName>
    </submittedName>
</protein>
<dbReference type="CDD" id="cd07067">
    <property type="entry name" value="HP_PGM_like"/>
    <property type="match status" value="1"/>
</dbReference>
<dbReference type="Proteomes" id="UP001430804">
    <property type="component" value="Unassembled WGS sequence"/>
</dbReference>
<dbReference type="InterPro" id="IPR013078">
    <property type="entry name" value="His_Pase_superF_clade-1"/>
</dbReference>
<dbReference type="PANTHER" id="PTHR20935:SF1">
    <property type="entry name" value="SLL1549 PROTEIN"/>
    <property type="match status" value="1"/>
</dbReference>
<dbReference type="Pfam" id="PF00300">
    <property type="entry name" value="His_Phos_1"/>
    <property type="match status" value="1"/>
</dbReference>
<gene>
    <name evidence="2" type="ORF">KY465_12320</name>
</gene>
<organism evidence="2 3">
    <name type="scientific">Pseudohoeflea coraliihabitans</name>
    <dbReference type="NCBI Taxonomy" id="2860393"/>
    <lineage>
        <taxon>Bacteria</taxon>
        <taxon>Pseudomonadati</taxon>
        <taxon>Pseudomonadota</taxon>
        <taxon>Alphaproteobacteria</taxon>
        <taxon>Hyphomicrobiales</taxon>
        <taxon>Rhizobiaceae</taxon>
        <taxon>Pseudohoeflea</taxon>
    </lineage>
</organism>
<evidence type="ECO:0000313" key="3">
    <source>
        <dbReference type="Proteomes" id="UP001430804"/>
    </source>
</evidence>
<evidence type="ECO:0000313" key="2">
    <source>
        <dbReference type="EMBL" id="MBW3098068.1"/>
    </source>
</evidence>
<dbReference type="EMBL" id="JAHWQX010000003">
    <property type="protein sequence ID" value="MBW3098068.1"/>
    <property type="molecule type" value="Genomic_DNA"/>
</dbReference>
<dbReference type="RefSeq" id="WP_219202005.1">
    <property type="nucleotide sequence ID" value="NZ_JAHWQX010000003.1"/>
</dbReference>
<sequence length="177" mass="18742">MSENDKTLTIGLLRHAHAGWSLPGQRDFDRTLNAEGRAEAQRLAARLADHAFRPSHVYCSPAARCVETFELVRSALPANAEIIFHPPLYSSSSDTYLDLLDTHAGPGSAASAILLIGHNPMIGETAEALFSRDDTSARQALETGFPTAGLLLAACPLSATGIRGTATLSAFLTPSNS</sequence>
<keyword evidence="3" id="KW-1185">Reference proteome</keyword>
<dbReference type="PANTHER" id="PTHR20935">
    <property type="entry name" value="PHOSPHOGLYCERATE MUTASE-RELATED"/>
    <property type="match status" value="1"/>
</dbReference>
<keyword evidence="1" id="KW-0378">Hydrolase</keyword>
<comment type="caution">
    <text evidence="2">The sequence shown here is derived from an EMBL/GenBank/DDBJ whole genome shotgun (WGS) entry which is preliminary data.</text>
</comment>
<dbReference type="InterPro" id="IPR051021">
    <property type="entry name" value="Mito_Ser/Thr_phosphatase"/>
</dbReference>
<dbReference type="SMART" id="SM00855">
    <property type="entry name" value="PGAM"/>
    <property type="match status" value="1"/>
</dbReference>
<evidence type="ECO:0000256" key="1">
    <source>
        <dbReference type="ARBA" id="ARBA00022801"/>
    </source>
</evidence>
<reference evidence="2" key="1">
    <citation type="submission" date="2021-07" db="EMBL/GenBank/DDBJ databases">
        <title>Pseudohoeflea marina sp. nov. a polyhydroxyalcanoate-producing bacterium.</title>
        <authorList>
            <person name="Zheng W."/>
            <person name="Yu S."/>
            <person name="Huang Y."/>
        </authorList>
    </citation>
    <scope>NUCLEOTIDE SEQUENCE</scope>
    <source>
        <strain evidence="2">DP4N28-3</strain>
    </source>
</reference>